<accession>A0A0F9MKC3</accession>
<comment type="caution">
    <text evidence="1">The sequence shown here is derived from an EMBL/GenBank/DDBJ whole genome shotgun (WGS) entry which is preliminary data.</text>
</comment>
<organism evidence="1">
    <name type="scientific">marine sediment metagenome</name>
    <dbReference type="NCBI Taxonomy" id="412755"/>
    <lineage>
        <taxon>unclassified sequences</taxon>
        <taxon>metagenomes</taxon>
        <taxon>ecological metagenomes</taxon>
    </lineage>
</organism>
<gene>
    <name evidence="1" type="ORF">LCGC14_1079560</name>
</gene>
<reference evidence="1" key="1">
    <citation type="journal article" date="2015" name="Nature">
        <title>Complex archaea that bridge the gap between prokaryotes and eukaryotes.</title>
        <authorList>
            <person name="Spang A."/>
            <person name="Saw J.H."/>
            <person name="Jorgensen S.L."/>
            <person name="Zaremba-Niedzwiedzka K."/>
            <person name="Martijn J."/>
            <person name="Lind A.E."/>
            <person name="van Eijk R."/>
            <person name="Schleper C."/>
            <person name="Guy L."/>
            <person name="Ettema T.J."/>
        </authorList>
    </citation>
    <scope>NUCLEOTIDE SEQUENCE</scope>
</reference>
<proteinExistence type="predicted"/>
<evidence type="ECO:0000313" key="1">
    <source>
        <dbReference type="EMBL" id="KKN06214.1"/>
    </source>
</evidence>
<dbReference type="EMBL" id="LAZR01004716">
    <property type="protein sequence ID" value="KKN06214.1"/>
    <property type="molecule type" value="Genomic_DNA"/>
</dbReference>
<dbReference type="AlphaFoldDB" id="A0A0F9MKC3"/>
<protein>
    <recommendedName>
        <fullName evidence="2">Phosphoadenosine phosphosulphate reductase domain-containing protein</fullName>
    </recommendedName>
</protein>
<sequence length="251" mass="29545">MELNKQFIEEISQFETIYCHASGGVHTSAIAYKLQDLGFENVSLIHNLEYPECLEIIQKIIYDTDYSYNVIPPNLKGRRVSEVMKESFLAIPNIIEGLKTGLIRTDNVRDYITCCKILKKTSSRKWYTKNINKEASVVIMAICPYENKNRKRWLTELRRKGTFLRLHNRHGNVWHAYPFRDAYNEYPFYKYLQNKGIMPIHSGCQICPMRIIFNMTYEGDKSILYYKNVLEKENSSKNLSGERQNFKQKIA</sequence>
<name>A0A0F9MKC3_9ZZZZ</name>
<evidence type="ECO:0008006" key="2">
    <source>
        <dbReference type="Google" id="ProtNLM"/>
    </source>
</evidence>